<dbReference type="Gene3D" id="3.40.50.80">
    <property type="entry name" value="Nucleotide-binding domain of ferredoxin-NADP reductase (FNR) module"/>
    <property type="match status" value="1"/>
</dbReference>
<feature type="domain" description="Ferric reductase NAD binding" evidence="2">
    <location>
        <begin position="9"/>
        <end position="128"/>
    </location>
</feature>
<sequence length="142" mass="17174">MNYTQSVLKNQTLKKVDFIWVNRDIGNVSWFRNILDEFEAEQESYLASTTPQERTNSREQDQDILIFIFIVHQYVVMNKLYMHRQLRTPTHVGRSLWKLLFAKFKAENRLTNVFFTGIRMVADEIKKHSDEYTFRFQHEPYC</sequence>
<organism evidence="3 4">
    <name type="scientific">Adineta steineri</name>
    <dbReference type="NCBI Taxonomy" id="433720"/>
    <lineage>
        <taxon>Eukaryota</taxon>
        <taxon>Metazoa</taxon>
        <taxon>Spiralia</taxon>
        <taxon>Gnathifera</taxon>
        <taxon>Rotifera</taxon>
        <taxon>Eurotatoria</taxon>
        <taxon>Bdelloidea</taxon>
        <taxon>Adinetida</taxon>
        <taxon>Adinetidae</taxon>
        <taxon>Adineta</taxon>
    </lineage>
</organism>
<name>A0A820GLF5_9BILA</name>
<accession>A0A820GLF5</accession>
<evidence type="ECO:0000256" key="1">
    <source>
        <dbReference type="ARBA" id="ARBA00023002"/>
    </source>
</evidence>
<keyword evidence="1" id="KW-0560">Oxidoreductase</keyword>
<protein>
    <recommendedName>
        <fullName evidence="2">Ferric reductase NAD binding domain-containing protein</fullName>
    </recommendedName>
</protein>
<dbReference type="EMBL" id="CAJOAY010014664">
    <property type="protein sequence ID" value="CAF4281240.1"/>
    <property type="molecule type" value="Genomic_DNA"/>
</dbReference>
<comment type="caution">
    <text evidence="3">The sequence shown here is derived from an EMBL/GenBank/DDBJ whole genome shotgun (WGS) entry which is preliminary data.</text>
</comment>
<dbReference type="InterPro" id="IPR039261">
    <property type="entry name" value="FNR_nucleotide-bd"/>
</dbReference>
<reference evidence="3" key="1">
    <citation type="submission" date="2021-02" db="EMBL/GenBank/DDBJ databases">
        <authorList>
            <person name="Nowell W R."/>
        </authorList>
    </citation>
    <scope>NUCLEOTIDE SEQUENCE</scope>
</reference>
<dbReference type="Proteomes" id="UP000663881">
    <property type="component" value="Unassembled WGS sequence"/>
</dbReference>
<dbReference type="InterPro" id="IPR013121">
    <property type="entry name" value="Fe_red_NAD-bd_6"/>
</dbReference>
<proteinExistence type="predicted"/>
<dbReference type="AlphaFoldDB" id="A0A820GLF5"/>
<gene>
    <name evidence="3" type="ORF">OKA104_LOCUS45201</name>
</gene>
<evidence type="ECO:0000313" key="4">
    <source>
        <dbReference type="Proteomes" id="UP000663881"/>
    </source>
</evidence>
<dbReference type="GO" id="GO:0016491">
    <property type="term" value="F:oxidoreductase activity"/>
    <property type="evidence" value="ECO:0007669"/>
    <property type="project" value="UniProtKB-KW"/>
</dbReference>
<evidence type="ECO:0000313" key="3">
    <source>
        <dbReference type="EMBL" id="CAF4281240.1"/>
    </source>
</evidence>
<dbReference type="Pfam" id="PF08030">
    <property type="entry name" value="NAD_binding_6"/>
    <property type="match status" value="1"/>
</dbReference>
<evidence type="ECO:0000259" key="2">
    <source>
        <dbReference type="Pfam" id="PF08030"/>
    </source>
</evidence>